<dbReference type="InterPro" id="IPR045857">
    <property type="entry name" value="O16G_dom_2"/>
</dbReference>
<evidence type="ECO:0000313" key="6">
    <source>
        <dbReference type="EMBL" id="HIU47718.1"/>
    </source>
</evidence>
<dbReference type="Gene3D" id="3.20.20.80">
    <property type="entry name" value="Glycosidases"/>
    <property type="match status" value="1"/>
</dbReference>
<evidence type="ECO:0000313" key="7">
    <source>
        <dbReference type="Proteomes" id="UP000824123"/>
    </source>
</evidence>
<evidence type="ECO:0000256" key="3">
    <source>
        <dbReference type="ARBA" id="ARBA00023295"/>
    </source>
</evidence>
<feature type="compositionally biased region" description="Low complexity" evidence="4">
    <location>
        <begin position="249"/>
        <end position="263"/>
    </location>
</feature>
<sequence>MSINVLHDSRNELYRMPGGAMPAGGRVRMRFWASRPFKRVFLRIWTDAEQRIPMRALGVYSGGVMYEAELLLPSKPGLCWYCFLLKDGGRDYWYGNAADHLGGVGEVYDYQPPSYQITVYDPAFMPPEWLRGGAMYQIFPDRFFRTDIGLRGRLPLPAGTAWRSARRAGGPASGSEAADCASDCNACAQAVCGAESASTQPGEVRDVEGVASACTGPDGGVEADARKTCSVMPAQADTARGTAGHGPDSASGRGNAAGSAEGAVGDAPDAAKSAASVKPNGTDDGRVSSTSSCATEGAASSATSSVTEGAANGVASSVTEGTATGAASSVTEGAASSAASFATEGAASSADSSATEGTANGAASSAANNATEGTASSAAFELPGSGAARVVAGGEPVLAPFERVRPMMHGNWYEKPVLDISANGDNSARDFFGGTLRGITAKLDYLQWLGVTVIYLNPIFLSPSNHRYNCSDYLRIDPRLGDESDLRRLCAEAGRRGMRIMLDGVFSHTGDDSVYFNRYGTFANAGACQGESSPYYGWYTFEHFPDKYKCWWGFDTLPEVNKDSRSFKRFICGPEPDGSDAARDGADEQADAQSMRCPEGVARHYLRLGVSGWRLDVADELPMDFLAALRRAVHAEKPDAAILGEVWEDASNKEAYGQVRCYFKGDTLDSVMNYPLRDMAIDFMLGRITGSDFARRYLALAENYPRPALYALMNLMGSHDRPRIMNLMAGMDPNMPREQQAQAAIPAYACGLAARRVTALWRLICAMPGVPCVYYGDEAGARGMGDPFNRGTYPWGYEDTRLMEDFRTALEVRRDSEALRRGYVDVFAPCDDVVVVVRRLPEGCDYAGQPSHEENFMAIINRSLSAVTVCLDACGLPRFEVLQRDGDMYVVELPALTTGYFTGA</sequence>
<dbReference type="PANTHER" id="PTHR10357:SF210">
    <property type="entry name" value="MALTODEXTRIN GLUCOSIDASE"/>
    <property type="match status" value="1"/>
</dbReference>
<dbReference type="Gene3D" id="3.90.400.10">
    <property type="entry name" value="Oligo-1,6-glucosidase, Domain 2"/>
    <property type="match status" value="1"/>
</dbReference>
<dbReference type="InterPro" id="IPR004185">
    <property type="entry name" value="Glyco_hydro_13_lg-like_dom"/>
</dbReference>
<dbReference type="CDD" id="cd11338">
    <property type="entry name" value="AmyAc_CMD"/>
    <property type="match status" value="1"/>
</dbReference>
<evidence type="ECO:0000259" key="5">
    <source>
        <dbReference type="SMART" id="SM00642"/>
    </source>
</evidence>
<name>A0A9D1LTC2_9FIRM</name>
<evidence type="ECO:0000256" key="2">
    <source>
        <dbReference type="ARBA" id="ARBA00022801"/>
    </source>
</evidence>
<dbReference type="InterPro" id="IPR017853">
    <property type="entry name" value="GH"/>
</dbReference>
<evidence type="ECO:0000256" key="4">
    <source>
        <dbReference type="SAM" id="MobiDB-lite"/>
    </source>
</evidence>
<dbReference type="Pfam" id="PF00128">
    <property type="entry name" value="Alpha-amylase"/>
    <property type="match status" value="2"/>
</dbReference>
<protein>
    <recommendedName>
        <fullName evidence="5">Glycosyl hydrolase family 13 catalytic domain-containing protein</fullName>
    </recommendedName>
</protein>
<dbReference type="GO" id="GO:0004553">
    <property type="term" value="F:hydrolase activity, hydrolyzing O-glycosyl compounds"/>
    <property type="evidence" value="ECO:0007669"/>
    <property type="project" value="InterPro"/>
</dbReference>
<feature type="region of interest" description="Disordered" evidence="4">
    <location>
        <begin position="237"/>
        <end position="308"/>
    </location>
</feature>
<dbReference type="SUPFAM" id="SSF51445">
    <property type="entry name" value="(Trans)glycosidases"/>
    <property type="match status" value="1"/>
</dbReference>
<keyword evidence="3" id="KW-0326">Glycosidase</keyword>
<dbReference type="InterPro" id="IPR014756">
    <property type="entry name" value="Ig_E-set"/>
</dbReference>
<dbReference type="InterPro" id="IPR013783">
    <property type="entry name" value="Ig-like_fold"/>
</dbReference>
<proteinExistence type="inferred from homology"/>
<dbReference type="InterPro" id="IPR006047">
    <property type="entry name" value="GH13_cat_dom"/>
</dbReference>
<comment type="caution">
    <text evidence="6">The sequence shown here is derived from an EMBL/GenBank/DDBJ whole genome shotgun (WGS) entry which is preliminary data.</text>
</comment>
<evidence type="ECO:0000256" key="1">
    <source>
        <dbReference type="ARBA" id="ARBA00008061"/>
    </source>
</evidence>
<feature type="compositionally biased region" description="Low complexity" evidence="4">
    <location>
        <begin position="288"/>
        <end position="308"/>
    </location>
</feature>
<comment type="similarity">
    <text evidence="1">Belongs to the glycosyl hydrolase 13 family.</text>
</comment>
<reference evidence="6" key="2">
    <citation type="journal article" date="2021" name="PeerJ">
        <title>Extensive microbial diversity within the chicken gut microbiome revealed by metagenomics and culture.</title>
        <authorList>
            <person name="Gilroy R."/>
            <person name="Ravi A."/>
            <person name="Getino M."/>
            <person name="Pursley I."/>
            <person name="Horton D.L."/>
            <person name="Alikhan N.F."/>
            <person name="Baker D."/>
            <person name="Gharbi K."/>
            <person name="Hall N."/>
            <person name="Watson M."/>
            <person name="Adriaenssens E.M."/>
            <person name="Foster-Nyarko E."/>
            <person name="Jarju S."/>
            <person name="Secka A."/>
            <person name="Antonio M."/>
            <person name="Oren A."/>
            <person name="Chaudhuri R.R."/>
            <person name="La Ragione R."/>
            <person name="Hildebrand F."/>
            <person name="Pallen M.J."/>
        </authorList>
    </citation>
    <scope>NUCLEOTIDE SEQUENCE</scope>
    <source>
        <strain evidence="6">ChiSxjej2B14-8506</strain>
    </source>
</reference>
<accession>A0A9D1LTC2</accession>
<keyword evidence="2" id="KW-0378">Hydrolase</keyword>
<dbReference type="AlphaFoldDB" id="A0A9D1LTC2"/>
<dbReference type="Proteomes" id="UP000824123">
    <property type="component" value="Unassembled WGS sequence"/>
</dbReference>
<dbReference type="PANTHER" id="PTHR10357">
    <property type="entry name" value="ALPHA-AMYLASE FAMILY MEMBER"/>
    <property type="match status" value="1"/>
</dbReference>
<dbReference type="EMBL" id="DVNK01000065">
    <property type="protein sequence ID" value="HIU47718.1"/>
    <property type="molecule type" value="Genomic_DNA"/>
</dbReference>
<dbReference type="SUPFAM" id="SSF81296">
    <property type="entry name" value="E set domains"/>
    <property type="match status" value="1"/>
</dbReference>
<dbReference type="GO" id="GO:0005975">
    <property type="term" value="P:carbohydrate metabolic process"/>
    <property type="evidence" value="ECO:0007669"/>
    <property type="project" value="InterPro"/>
</dbReference>
<reference evidence="6" key="1">
    <citation type="submission" date="2020-10" db="EMBL/GenBank/DDBJ databases">
        <authorList>
            <person name="Gilroy R."/>
        </authorList>
    </citation>
    <scope>NUCLEOTIDE SEQUENCE</scope>
    <source>
        <strain evidence="6">ChiSxjej2B14-8506</strain>
    </source>
</reference>
<dbReference type="Gene3D" id="2.60.40.10">
    <property type="entry name" value="Immunoglobulins"/>
    <property type="match status" value="1"/>
</dbReference>
<dbReference type="SMART" id="SM00642">
    <property type="entry name" value="Aamy"/>
    <property type="match status" value="1"/>
</dbReference>
<dbReference type="CDD" id="cd02857">
    <property type="entry name" value="E_set_CDase_PDE_N"/>
    <property type="match status" value="1"/>
</dbReference>
<gene>
    <name evidence="6" type="ORF">IAC59_10765</name>
</gene>
<feature type="domain" description="Glycosyl hydrolase family 13 catalytic" evidence="5">
    <location>
        <begin position="422"/>
        <end position="813"/>
    </location>
</feature>
<organism evidence="6 7">
    <name type="scientific">Candidatus Fimadaptatus faecigallinarum</name>
    <dbReference type="NCBI Taxonomy" id="2840814"/>
    <lineage>
        <taxon>Bacteria</taxon>
        <taxon>Bacillati</taxon>
        <taxon>Bacillota</taxon>
        <taxon>Clostridia</taxon>
        <taxon>Eubacteriales</taxon>
        <taxon>Candidatus Fimadaptatus</taxon>
    </lineage>
</organism>